<dbReference type="PROSITE" id="PS00670">
    <property type="entry name" value="D_2_HYDROXYACID_DH_2"/>
    <property type="match status" value="1"/>
</dbReference>
<comment type="caution">
    <text evidence="7">The sequence shown here is derived from an EMBL/GenBank/DDBJ whole genome shotgun (WGS) entry which is preliminary data.</text>
</comment>
<proteinExistence type="inferred from homology"/>
<dbReference type="Proteomes" id="UP001589818">
    <property type="component" value="Unassembled WGS sequence"/>
</dbReference>
<dbReference type="RefSeq" id="WP_204815938.1">
    <property type="nucleotide sequence ID" value="NZ_JANHOF010000001.1"/>
</dbReference>
<dbReference type="InterPro" id="IPR050223">
    <property type="entry name" value="D-isomer_2-hydroxyacid_DH"/>
</dbReference>
<feature type="domain" description="D-isomer specific 2-hydroxyacid dehydrogenase NAD-binding" evidence="6">
    <location>
        <begin position="110"/>
        <end position="287"/>
    </location>
</feature>
<gene>
    <name evidence="7" type="ORF">ACFFJ8_25830</name>
</gene>
<keyword evidence="2 4" id="KW-0560">Oxidoreductase</keyword>
<evidence type="ECO:0000313" key="7">
    <source>
        <dbReference type="EMBL" id="MFC0394769.1"/>
    </source>
</evidence>
<evidence type="ECO:0000256" key="3">
    <source>
        <dbReference type="ARBA" id="ARBA00023027"/>
    </source>
</evidence>
<evidence type="ECO:0000256" key="4">
    <source>
        <dbReference type="RuleBase" id="RU003719"/>
    </source>
</evidence>
<sequence length="329" mass="35848">MNSKPKVLVSRQFVGDTMRQLRELYDVREWKEPGPMPLELLQEWIADCDGYYGSGDPLSEKVIEHAPRLKVVSHVAVGTDNIDIAACTARGIAVCNTPGVLTDATADMTIALLLDYTRRMPEQIQFVRSGQWKMNTPTQLLGTDIRGKTLGIIGLGEIGEAAARRAAAFGMKVIYHNRKPKPGLSPELAEYTSLNQLLQTADFVSLHAPLTAETHHLINAERLSFMKPSAVLINMARGAVVDTDALYHALAEGIIAGAAMDVTDPEPIPQDHPLLGLPNVIITPHAGSATFETRNAMALLALDNMNLVLQGLPPKHCVNPDAWVSEVKR</sequence>
<protein>
    <submittedName>
        <fullName evidence="7">2-hydroxyacid dehydrogenase</fullName>
        <ecNumber evidence="7">1.1.1.-</ecNumber>
    </submittedName>
</protein>
<dbReference type="InterPro" id="IPR006140">
    <property type="entry name" value="D-isomer_DH_NAD-bd"/>
</dbReference>
<dbReference type="EC" id="1.1.1.-" evidence="7"/>
<comment type="similarity">
    <text evidence="1 4">Belongs to the D-isomer specific 2-hydroxyacid dehydrogenase family.</text>
</comment>
<dbReference type="PANTHER" id="PTHR10996">
    <property type="entry name" value="2-HYDROXYACID DEHYDROGENASE-RELATED"/>
    <property type="match status" value="1"/>
</dbReference>
<evidence type="ECO:0000313" key="8">
    <source>
        <dbReference type="Proteomes" id="UP001589818"/>
    </source>
</evidence>
<feature type="domain" description="D-isomer specific 2-hydroxyacid dehydrogenase catalytic" evidence="5">
    <location>
        <begin position="18"/>
        <end position="319"/>
    </location>
</feature>
<dbReference type="Gene3D" id="3.40.50.720">
    <property type="entry name" value="NAD(P)-binding Rossmann-like Domain"/>
    <property type="match status" value="2"/>
</dbReference>
<keyword evidence="8" id="KW-1185">Reference proteome</keyword>
<name>A0ABV6JH39_9BACL</name>
<dbReference type="Pfam" id="PF00389">
    <property type="entry name" value="2-Hacid_dh"/>
    <property type="match status" value="1"/>
</dbReference>
<dbReference type="PANTHER" id="PTHR10996:SF178">
    <property type="entry name" value="2-HYDROXYACID DEHYDROGENASE YGL185C-RELATED"/>
    <property type="match status" value="1"/>
</dbReference>
<evidence type="ECO:0000259" key="5">
    <source>
        <dbReference type="Pfam" id="PF00389"/>
    </source>
</evidence>
<dbReference type="InterPro" id="IPR006139">
    <property type="entry name" value="D-isomer_2_OHA_DH_cat_dom"/>
</dbReference>
<evidence type="ECO:0000256" key="1">
    <source>
        <dbReference type="ARBA" id="ARBA00005854"/>
    </source>
</evidence>
<dbReference type="PROSITE" id="PS00671">
    <property type="entry name" value="D_2_HYDROXYACID_DH_3"/>
    <property type="match status" value="1"/>
</dbReference>
<dbReference type="Pfam" id="PF02826">
    <property type="entry name" value="2-Hacid_dh_C"/>
    <property type="match status" value="1"/>
</dbReference>
<reference evidence="7 8" key="1">
    <citation type="submission" date="2024-09" db="EMBL/GenBank/DDBJ databases">
        <authorList>
            <person name="Sun Q."/>
            <person name="Mori K."/>
        </authorList>
    </citation>
    <scope>NUCLEOTIDE SEQUENCE [LARGE SCALE GENOMIC DNA]</scope>
    <source>
        <strain evidence="7 8">CCM 4839</strain>
    </source>
</reference>
<dbReference type="InterPro" id="IPR029753">
    <property type="entry name" value="D-isomer_DH_CS"/>
</dbReference>
<dbReference type="InterPro" id="IPR036291">
    <property type="entry name" value="NAD(P)-bd_dom_sf"/>
</dbReference>
<keyword evidence="3" id="KW-0520">NAD</keyword>
<accession>A0ABV6JH39</accession>
<dbReference type="GO" id="GO:0016491">
    <property type="term" value="F:oxidoreductase activity"/>
    <property type="evidence" value="ECO:0007669"/>
    <property type="project" value="UniProtKB-KW"/>
</dbReference>
<dbReference type="SUPFAM" id="SSF51735">
    <property type="entry name" value="NAD(P)-binding Rossmann-fold domains"/>
    <property type="match status" value="1"/>
</dbReference>
<evidence type="ECO:0000259" key="6">
    <source>
        <dbReference type="Pfam" id="PF02826"/>
    </source>
</evidence>
<dbReference type="SUPFAM" id="SSF52283">
    <property type="entry name" value="Formate/glycerate dehydrogenase catalytic domain-like"/>
    <property type="match status" value="1"/>
</dbReference>
<dbReference type="EMBL" id="JBHLVF010000041">
    <property type="protein sequence ID" value="MFC0394769.1"/>
    <property type="molecule type" value="Genomic_DNA"/>
</dbReference>
<organism evidence="7 8">
    <name type="scientific">Paenibacillus mendelii</name>
    <dbReference type="NCBI Taxonomy" id="206163"/>
    <lineage>
        <taxon>Bacteria</taxon>
        <taxon>Bacillati</taxon>
        <taxon>Bacillota</taxon>
        <taxon>Bacilli</taxon>
        <taxon>Bacillales</taxon>
        <taxon>Paenibacillaceae</taxon>
        <taxon>Paenibacillus</taxon>
    </lineage>
</organism>
<evidence type="ECO:0000256" key="2">
    <source>
        <dbReference type="ARBA" id="ARBA00023002"/>
    </source>
</evidence>
<dbReference type="CDD" id="cd05301">
    <property type="entry name" value="GDH"/>
    <property type="match status" value="1"/>
</dbReference>